<gene>
    <name evidence="2" type="ORF">K7432_015240</name>
</gene>
<feature type="domain" description="F-box" evidence="1">
    <location>
        <begin position="13"/>
        <end position="53"/>
    </location>
</feature>
<sequence length="489" mass="56529">MSDSPTFDLKEADIPDEIWLAILTFLTSHPRYLNKVRLISRRFKRYCEEDHLWFLTYKATSPNLSHGIAYQSFTDGGLTWKEMFQDHWRSLQSWSEYTPKSLLYQLPFCSSKFGPQWRHLVQSDPGKEFHYVSRRLVEDYKCNLVGYGGCVQKKQYNVLIWSQNDWKPIGNYKIAIEGEEHVELISVNSERGIFVVAYNNDQQENEWGKIQLYHMDNIHEATLLAEFRTQMQAHFQYGSFDVPYCDELGNQCESDPNAFTLFGIEPDKEYSMFCLRFNYLTGELMTKKYYKSNIQVVNYHPAKADHLLFGTTNSGCVHVWDLRNDRTWQVTTNGAVNPWGTEPTILFNHAIDKQAIKMITVGDNEIDSNHLVLWELQDDPSSQQAQLIYQIEVQSRDGVFGSYCVHGSCLLGLTYDGTIMVYQLENLRKLASIPIPSKYDFCKQSSPEKLYDISVNDANQIVVCTSRGLFMLPLPTSDSLNTTMFMVGS</sequence>
<dbReference type="Pfam" id="PF12937">
    <property type="entry name" value="F-box-like"/>
    <property type="match status" value="1"/>
</dbReference>
<dbReference type="InterPro" id="IPR015943">
    <property type="entry name" value="WD40/YVTN_repeat-like_dom_sf"/>
</dbReference>
<dbReference type="SUPFAM" id="SSF50978">
    <property type="entry name" value="WD40 repeat-like"/>
    <property type="match status" value="1"/>
</dbReference>
<dbReference type="Gene3D" id="2.130.10.10">
    <property type="entry name" value="YVTN repeat-like/Quinoprotein amine dehydrogenase"/>
    <property type="match status" value="1"/>
</dbReference>
<name>A0ABR2WGM6_9FUNG</name>
<dbReference type="InterPro" id="IPR001810">
    <property type="entry name" value="F-box_dom"/>
</dbReference>
<proteinExistence type="predicted"/>
<comment type="caution">
    <text evidence="2">The sequence shown here is derived from an EMBL/GenBank/DDBJ whole genome shotgun (WGS) entry which is preliminary data.</text>
</comment>
<dbReference type="InterPro" id="IPR036322">
    <property type="entry name" value="WD40_repeat_dom_sf"/>
</dbReference>
<dbReference type="EMBL" id="JASJQH010001998">
    <property type="protein sequence ID" value="KAK9760591.1"/>
    <property type="molecule type" value="Genomic_DNA"/>
</dbReference>
<reference evidence="2 3" key="1">
    <citation type="submission" date="2023-04" db="EMBL/GenBank/DDBJ databases">
        <title>Genome of Basidiobolus ranarum AG-B5.</title>
        <authorList>
            <person name="Stajich J.E."/>
            <person name="Carter-House D."/>
            <person name="Gryganskyi A."/>
        </authorList>
    </citation>
    <scope>NUCLEOTIDE SEQUENCE [LARGE SCALE GENOMIC DNA]</scope>
    <source>
        <strain evidence="2 3">AG-B5</strain>
    </source>
</reference>
<keyword evidence="3" id="KW-1185">Reference proteome</keyword>
<dbReference type="SUPFAM" id="SSF81383">
    <property type="entry name" value="F-box domain"/>
    <property type="match status" value="1"/>
</dbReference>
<evidence type="ECO:0000313" key="2">
    <source>
        <dbReference type="EMBL" id="KAK9760591.1"/>
    </source>
</evidence>
<evidence type="ECO:0000259" key="1">
    <source>
        <dbReference type="Pfam" id="PF12937"/>
    </source>
</evidence>
<dbReference type="Proteomes" id="UP001479436">
    <property type="component" value="Unassembled WGS sequence"/>
</dbReference>
<dbReference type="InterPro" id="IPR036047">
    <property type="entry name" value="F-box-like_dom_sf"/>
</dbReference>
<organism evidence="2 3">
    <name type="scientific">Basidiobolus ranarum</name>
    <dbReference type="NCBI Taxonomy" id="34480"/>
    <lineage>
        <taxon>Eukaryota</taxon>
        <taxon>Fungi</taxon>
        <taxon>Fungi incertae sedis</taxon>
        <taxon>Zoopagomycota</taxon>
        <taxon>Entomophthoromycotina</taxon>
        <taxon>Basidiobolomycetes</taxon>
        <taxon>Basidiobolales</taxon>
        <taxon>Basidiobolaceae</taxon>
        <taxon>Basidiobolus</taxon>
    </lineage>
</organism>
<accession>A0ABR2WGM6</accession>
<dbReference type="Gene3D" id="1.20.1280.50">
    <property type="match status" value="1"/>
</dbReference>
<protein>
    <recommendedName>
        <fullName evidence="1">F-box domain-containing protein</fullName>
    </recommendedName>
</protein>
<evidence type="ECO:0000313" key="3">
    <source>
        <dbReference type="Proteomes" id="UP001479436"/>
    </source>
</evidence>